<dbReference type="GO" id="GO:0005634">
    <property type="term" value="C:nucleus"/>
    <property type="evidence" value="ECO:0007669"/>
    <property type="project" value="InterPro"/>
</dbReference>
<evidence type="ECO:0000313" key="1">
    <source>
        <dbReference type="EMBL" id="VDM17218.1"/>
    </source>
</evidence>
<dbReference type="InterPro" id="IPR053729">
    <property type="entry name" value="MAD2L1BP_domain_sf"/>
</dbReference>
<sequence length="230" mass="26371">MSFSDLLTGQSVLSSSQKTILMIKFLHFFLYNTGQFPDFRLLSNKDDINSNNTFPLIPVRKLQLSIQSVSLLEKELRSLSQFPIEQFLFILGPNVQKPLRMVLLNFRNCDLTPGDNTGSNKEQKFPVFFRGLMGNPYFNVIFEPTSPTRLHVYFKTSRHFRCDDFLPKLTFNPPIGSIHVLNVLSAEDTMELYPDSSEVPTEEIGARVEELLQTDKEMIWFSCSKVITGC</sequence>
<dbReference type="WBParaSite" id="TTAC_0000094801-mRNA-1">
    <property type="protein sequence ID" value="TTAC_0000094801-mRNA-1"/>
    <property type="gene ID" value="TTAC_0000094801"/>
</dbReference>
<dbReference type="Proteomes" id="UP000274429">
    <property type="component" value="Unassembled WGS sequence"/>
</dbReference>
<dbReference type="GO" id="GO:0007096">
    <property type="term" value="P:regulation of exit from mitosis"/>
    <property type="evidence" value="ECO:0007669"/>
    <property type="project" value="InterPro"/>
</dbReference>
<evidence type="ECO:0000313" key="2">
    <source>
        <dbReference type="Proteomes" id="UP000274429"/>
    </source>
</evidence>
<name>A0A0R3WJT3_HYDTA</name>
<accession>A0A0R3WJT3</accession>
<reference evidence="3" key="1">
    <citation type="submission" date="2017-02" db="UniProtKB">
        <authorList>
            <consortium name="WormBaseParasite"/>
        </authorList>
    </citation>
    <scope>IDENTIFICATION</scope>
</reference>
<dbReference type="Gene3D" id="3.30.900.20">
    <property type="match status" value="1"/>
</dbReference>
<dbReference type="PANTHER" id="PTHR15681">
    <property type="entry name" value="MAD2L1-BINDING PROTEIN"/>
    <property type="match status" value="1"/>
</dbReference>
<evidence type="ECO:0000313" key="3">
    <source>
        <dbReference type="WBParaSite" id="TTAC_0000094801-mRNA-1"/>
    </source>
</evidence>
<dbReference type="PANTHER" id="PTHR15681:SF1">
    <property type="entry name" value="MAD2L1-BINDING PROTEIN"/>
    <property type="match status" value="1"/>
</dbReference>
<gene>
    <name evidence="1" type="ORF">TTAC_LOCUS949</name>
</gene>
<reference evidence="1 2" key="2">
    <citation type="submission" date="2018-11" db="EMBL/GenBank/DDBJ databases">
        <authorList>
            <consortium name="Pathogen Informatics"/>
        </authorList>
    </citation>
    <scope>NUCLEOTIDE SEQUENCE [LARGE SCALE GENOMIC DNA]</scope>
</reference>
<dbReference type="AlphaFoldDB" id="A0A0R3WJT3"/>
<proteinExistence type="predicted"/>
<keyword evidence="2" id="KW-1185">Reference proteome</keyword>
<dbReference type="OrthoDB" id="6262401at2759"/>
<protein>
    <submittedName>
        <fullName evidence="3">Brix domain-containing protein</fullName>
    </submittedName>
</protein>
<dbReference type="InterPro" id="IPR009511">
    <property type="entry name" value="MAD1/Cdc20-bound-Mad2-bd"/>
</dbReference>
<organism evidence="3">
    <name type="scientific">Hydatigena taeniaeformis</name>
    <name type="common">Feline tapeworm</name>
    <name type="synonym">Taenia taeniaeformis</name>
    <dbReference type="NCBI Taxonomy" id="6205"/>
    <lineage>
        <taxon>Eukaryota</taxon>
        <taxon>Metazoa</taxon>
        <taxon>Spiralia</taxon>
        <taxon>Lophotrochozoa</taxon>
        <taxon>Platyhelminthes</taxon>
        <taxon>Cestoda</taxon>
        <taxon>Eucestoda</taxon>
        <taxon>Cyclophyllidea</taxon>
        <taxon>Taeniidae</taxon>
        <taxon>Hydatigera</taxon>
    </lineage>
</organism>
<dbReference type="EMBL" id="UYWX01000139">
    <property type="protein sequence ID" value="VDM17218.1"/>
    <property type="molecule type" value="Genomic_DNA"/>
</dbReference>